<name>A0A0D2N047_9CHLO</name>
<keyword evidence="2" id="KW-0812">Transmembrane</keyword>
<dbReference type="KEGG" id="mng:MNEG_2024"/>
<dbReference type="AlphaFoldDB" id="A0A0D2N047"/>
<feature type="transmembrane region" description="Helical" evidence="2">
    <location>
        <begin position="92"/>
        <end position="115"/>
    </location>
</feature>
<sequence length="582" mass="61116">MAAAVAGVLRATAEYYGALLYCLATRCNIEGCPLLQHDTAALVHVYSLAKTLQLWAVPHYRAPTFGADMRANLRNVAIPGTGVPLSWFCASWWLALLFMLVVNPIACLLGAVYAAEGGSARGSWLGKVAGRYRGLLLAPSHWFATWRLNCVLVAWHAAVGGSARDYALEDKAPFLLEADRLGLPVAPFVKAPRVFVKHRSIEGGQGIHVFDNFTAGGDWIVSEALDNAPCLARMLPRGAPLSTFRVVTASVVWLEDREAQRQGATALTSAALAAAAVAAGAGPQAAAAPAAPGGKAQGAAGPGGHVPTGGDSGRRHGQLAKLQLSPLPQDIHTPPPWRRSPSPSPGARRIVSRSPSPGIRSLLAGRRSRASRSPPLPVSTSVQQAGGTPRLLNSDDGSGGAGWHSPTGRSGATSSSSSAMYERSIEVLTSVFRAGLAGAKTDHVSICFPVDDAGELGCGVTANHWYNLGWRHVMRIPASASATWEEHPQSGHLVAGQVIPDWWASVASLALQAHALLAPAVPLIGWDVALPAEGEPCLLEMNISANNFNGAYDREGYADLLCSFFAELGRAEEEQRLAGRAG</sequence>
<reference evidence="3 4" key="1">
    <citation type="journal article" date="2013" name="BMC Genomics">
        <title>Reconstruction of the lipid metabolism for the microalga Monoraphidium neglectum from its genome sequence reveals characteristics suitable for biofuel production.</title>
        <authorList>
            <person name="Bogen C."/>
            <person name="Al-Dilaimi A."/>
            <person name="Albersmeier A."/>
            <person name="Wichmann J."/>
            <person name="Grundmann M."/>
            <person name="Rupp O."/>
            <person name="Lauersen K.J."/>
            <person name="Blifernez-Klassen O."/>
            <person name="Kalinowski J."/>
            <person name="Goesmann A."/>
            <person name="Mussgnug J.H."/>
            <person name="Kruse O."/>
        </authorList>
    </citation>
    <scope>NUCLEOTIDE SEQUENCE [LARGE SCALE GENOMIC DNA]</scope>
    <source>
        <strain evidence="3 4">SAG 48.87</strain>
    </source>
</reference>
<dbReference type="RefSeq" id="XP_013904951.1">
    <property type="nucleotide sequence ID" value="XM_014049497.1"/>
</dbReference>
<evidence type="ECO:0000256" key="1">
    <source>
        <dbReference type="SAM" id="MobiDB-lite"/>
    </source>
</evidence>
<evidence type="ECO:0000313" key="3">
    <source>
        <dbReference type="EMBL" id="KIZ05932.1"/>
    </source>
</evidence>
<accession>A0A0D2N047</accession>
<feature type="compositionally biased region" description="Pro residues" evidence="1">
    <location>
        <begin position="333"/>
        <end position="344"/>
    </location>
</feature>
<keyword evidence="2" id="KW-0472">Membrane</keyword>
<dbReference type="GeneID" id="25734902"/>
<feature type="compositionally biased region" description="Low complexity" evidence="1">
    <location>
        <begin position="285"/>
        <end position="299"/>
    </location>
</feature>
<evidence type="ECO:0000313" key="4">
    <source>
        <dbReference type="Proteomes" id="UP000054498"/>
    </source>
</evidence>
<feature type="compositionally biased region" description="Low complexity" evidence="1">
    <location>
        <begin position="405"/>
        <end position="416"/>
    </location>
</feature>
<organism evidence="3 4">
    <name type="scientific">Monoraphidium neglectum</name>
    <dbReference type="NCBI Taxonomy" id="145388"/>
    <lineage>
        <taxon>Eukaryota</taxon>
        <taxon>Viridiplantae</taxon>
        <taxon>Chlorophyta</taxon>
        <taxon>core chlorophytes</taxon>
        <taxon>Chlorophyceae</taxon>
        <taxon>CS clade</taxon>
        <taxon>Sphaeropleales</taxon>
        <taxon>Selenastraceae</taxon>
        <taxon>Monoraphidium</taxon>
    </lineage>
</organism>
<dbReference type="OrthoDB" id="35279at2759"/>
<dbReference type="Proteomes" id="UP000054498">
    <property type="component" value="Unassembled WGS sequence"/>
</dbReference>
<proteinExistence type="predicted"/>
<protein>
    <submittedName>
        <fullName evidence="3">Uncharacterized protein</fullName>
    </submittedName>
</protein>
<keyword evidence="4" id="KW-1185">Reference proteome</keyword>
<gene>
    <name evidence="3" type="ORF">MNEG_2024</name>
</gene>
<feature type="compositionally biased region" description="Gly residues" evidence="1">
    <location>
        <begin position="300"/>
        <end position="311"/>
    </location>
</feature>
<evidence type="ECO:0000256" key="2">
    <source>
        <dbReference type="SAM" id="Phobius"/>
    </source>
</evidence>
<keyword evidence="2" id="KW-1133">Transmembrane helix</keyword>
<dbReference type="EMBL" id="KK100438">
    <property type="protein sequence ID" value="KIZ05932.1"/>
    <property type="molecule type" value="Genomic_DNA"/>
</dbReference>
<feature type="region of interest" description="Disordered" evidence="1">
    <location>
        <begin position="285"/>
        <end position="416"/>
    </location>
</feature>